<dbReference type="KEGG" id="dti:Desti_0954"/>
<dbReference type="InterPro" id="IPR002509">
    <property type="entry name" value="NODB_dom"/>
</dbReference>
<gene>
    <name evidence="2" type="ordered locus">Desti_0954</name>
</gene>
<dbReference type="InterPro" id="IPR011330">
    <property type="entry name" value="Glyco_hydro/deAcase_b/a-brl"/>
</dbReference>
<proteinExistence type="predicted"/>
<dbReference type="eggNOG" id="COG0726">
    <property type="taxonomic scope" value="Bacteria"/>
</dbReference>
<feature type="domain" description="NodB homology" evidence="1">
    <location>
        <begin position="132"/>
        <end position="353"/>
    </location>
</feature>
<reference evidence="3" key="1">
    <citation type="submission" date="2012-06" db="EMBL/GenBank/DDBJ databases">
        <title>Complete sequence of chromosome of Desulfomonile tiedjei DSM 6799.</title>
        <authorList>
            <person name="Lucas S."/>
            <person name="Copeland A."/>
            <person name="Lapidus A."/>
            <person name="Glavina del Rio T."/>
            <person name="Dalin E."/>
            <person name="Tice H."/>
            <person name="Bruce D."/>
            <person name="Goodwin L."/>
            <person name="Pitluck S."/>
            <person name="Peters L."/>
            <person name="Ovchinnikova G."/>
            <person name="Zeytun A."/>
            <person name="Lu M."/>
            <person name="Kyrpides N."/>
            <person name="Mavromatis K."/>
            <person name="Ivanova N."/>
            <person name="Brettin T."/>
            <person name="Detter J.C."/>
            <person name="Han C."/>
            <person name="Larimer F."/>
            <person name="Land M."/>
            <person name="Hauser L."/>
            <person name="Markowitz V."/>
            <person name="Cheng J.-F."/>
            <person name="Hugenholtz P."/>
            <person name="Woyke T."/>
            <person name="Wu D."/>
            <person name="Spring S."/>
            <person name="Schroeder M."/>
            <person name="Brambilla E."/>
            <person name="Klenk H.-P."/>
            <person name="Eisen J.A."/>
        </authorList>
    </citation>
    <scope>NUCLEOTIDE SEQUENCE [LARGE SCALE GENOMIC DNA]</scope>
    <source>
        <strain evidence="3">ATCC 49306 / DSM 6799 / DCB-1</strain>
    </source>
</reference>
<name>I4C282_DESTA</name>
<keyword evidence="2" id="KW-0858">Xylan degradation</keyword>
<protein>
    <submittedName>
        <fullName evidence="2">Putative xylanase/chitin deacetylase</fullName>
    </submittedName>
</protein>
<keyword evidence="2" id="KW-0119">Carbohydrate metabolism</keyword>
<keyword evidence="2" id="KW-0378">Hydrolase</keyword>
<keyword evidence="2" id="KW-0326">Glycosidase</keyword>
<dbReference type="PANTHER" id="PTHR47561">
    <property type="entry name" value="POLYSACCHARIDE DEACETYLASE FAMILY PROTEIN (AFU_ORTHOLOGUE AFUA_6G05030)"/>
    <property type="match status" value="1"/>
</dbReference>
<evidence type="ECO:0000259" key="1">
    <source>
        <dbReference type="PROSITE" id="PS51677"/>
    </source>
</evidence>
<dbReference type="STRING" id="706587.Desti_0954"/>
<keyword evidence="3" id="KW-1185">Reference proteome</keyword>
<dbReference type="GO" id="GO:0016798">
    <property type="term" value="F:hydrolase activity, acting on glycosyl bonds"/>
    <property type="evidence" value="ECO:0007669"/>
    <property type="project" value="UniProtKB-KW"/>
</dbReference>
<dbReference type="RefSeq" id="WP_014808829.1">
    <property type="nucleotide sequence ID" value="NC_018025.1"/>
</dbReference>
<dbReference type="GO" id="GO:0016810">
    <property type="term" value="F:hydrolase activity, acting on carbon-nitrogen (but not peptide) bonds"/>
    <property type="evidence" value="ECO:0007669"/>
    <property type="project" value="InterPro"/>
</dbReference>
<keyword evidence="2" id="KW-0624">Polysaccharide degradation</keyword>
<evidence type="ECO:0000313" key="3">
    <source>
        <dbReference type="Proteomes" id="UP000006055"/>
    </source>
</evidence>
<dbReference type="AlphaFoldDB" id="I4C282"/>
<dbReference type="PROSITE" id="PS51677">
    <property type="entry name" value="NODB"/>
    <property type="match status" value="1"/>
</dbReference>
<accession>I4C282</accession>
<sequence length="509" mass="57604">MSVDWDRVLVLMDPADEEQFGFTSKDFESAGLHVLVASYDRIGRDESLVQEIAATGCEAIIFTRNDDMHGHPRIADLLRASRKGYTAVSAIDRQHWHEQTRECIKDLLNRHGEVAVPTCSEKIARSEGKTDGTFSLVFDFEQLGGARFGIPRLVPMLESLGIHATFFITGFIAEIYPPLVQLLVDLGHEIAVHGAMHEFLQGRTISDQTARISRHKESLVSFGDVRGANFIFRMDAHSPQAICEAGLRYFVLFRKHLFYRTRFIESSGRVRSFRTPEGDLVLIPVGVETYGMPLHEVKAMIRSSLRTARKEGHNHVSVLMHPFKDGALERIQNTRSLMEYLLHDLNLRPVTLRELPAPEPARSTAAEILYRWDENEAQVSKESSALDYGVSWWKPPLYHSRRVEDLADALENGGTPVVLTSDVRDGKKKIAVYPDGWQCGSENVRLDPIVSPDATAEKVSRLLHEKGGISISPPAKYMDTIHRIMFHVPRTLDDFNMLIRRLLKRAFKQ</sequence>
<dbReference type="EMBL" id="CP003360">
    <property type="protein sequence ID" value="AFM23673.1"/>
    <property type="molecule type" value="Genomic_DNA"/>
</dbReference>
<organism evidence="2 3">
    <name type="scientific">Desulfomonile tiedjei (strain ATCC 49306 / DSM 6799 / DCB-1)</name>
    <dbReference type="NCBI Taxonomy" id="706587"/>
    <lineage>
        <taxon>Bacteria</taxon>
        <taxon>Pseudomonadati</taxon>
        <taxon>Thermodesulfobacteriota</taxon>
        <taxon>Desulfomonilia</taxon>
        <taxon>Desulfomonilales</taxon>
        <taxon>Desulfomonilaceae</taxon>
        <taxon>Desulfomonile</taxon>
    </lineage>
</organism>
<dbReference type="OrthoDB" id="5352625at2"/>
<evidence type="ECO:0000313" key="2">
    <source>
        <dbReference type="EMBL" id="AFM23673.1"/>
    </source>
</evidence>
<dbReference type="SUPFAM" id="SSF88713">
    <property type="entry name" value="Glycoside hydrolase/deacetylase"/>
    <property type="match status" value="1"/>
</dbReference>
<dbReference type="PANTHER" id="PTHR47561:SF1">
    <property type="entry name" value="POLYSACCHARIDE DEACETYLASE FAMILY PROTEIN (AFU_ORTHOLOGUE AFUA_6G05030)"/>
    <property type="match status" value="1"/>
</dbReference>
<dbReference type="HOGENOM" id="CLU_534993_0_0_7"/>
<dbReference type="Gene3D" id="3.20.20.370">
    <property type="entry name" value="Glycoside hydrolase/deacetylase"/>
    <property type="match status" value="1"/>
</dbReference>
<dbReference type="Pfam" id="PF01522">
    <property type="entry name" value="Polysacc_deac_1"/>
    <property type="match status" value="1"/>
</dbReference>
<dbReference type="Proteomes" id="UP000006055">
    <property type="component" value="Chromosome"/>
</dbReference>
<dbReference type="GO" id="GO:0045493">
    <property type="term" value="P:xylan catabolic process"/>
    <property type="evidence" value="ECO:0007669"/>
    <property type="project" value="UniProtKB-KW"/>
</dbReference>